<name>A0A4S4DQB0_CAMSN</name>
<dbReference type="STRING" id="542762.A0A4S4DQB0"/>
<feature type="compositionally biased region" description="Basic and acidic residues" evidence="1">
    <location>
        <begin position="128"/>
        <end position="152"/>
    </location>
</feature>
<sequence length="855" mass="93471">MCPQRVPMCSHRVQSALACPPHVQSVFARIHVRHMSDTSFDGKQKLKGYEYAGAVFIDVLEKEALVKGVPIRQAIDIEIPPPRPKRKPSNPYPRKTGVAIPSLQVGAKDGNNSSSVSSSCTATGKQILDLEREPLPEKPDGDEKQENVKENQDEGNFSEVLTLFQEAPCTSLSSVDKDSIRTLAAPRNSCTFREFVPMMVSTQDETNESYVTVEPRGIQKLVKFDAKQTVQDNGTNYTSNLESSIPSHEKLVQGKKTDEMCHPENFGALPSSDMQATHNYPRHVPVHVLNGSLGMNTENVSSDMSCQESIFHQIGGIHGCPNPFSNPAASATTEHHVNAPRSSTHQQFPPFHPLFTPIRNDQDDYQSYLHFASTFSNLIASTLLQNPAAHAAASFAATFWPSTNMEASGLSPVDTLGGFPLRQMNPAPSMAAIAAATVAAAAAWWAANGLLPVCTPFHTGFTCTPASTTATPTNVGLAAAGNNDKRENALHDLPLKNPQLDPEYSEARQEQHSASKSPTLSSSDSEESEGAKPNTGLTAADDHDEKAAAVVTDLHDSNKAKSRKRVDRSSCGSNTPSSSDVETDALQKHEKDKEEPIEPDVSHPAGDSNNRRGRSSCIINDSWKEVSEEGRLAFRALFSRKVLPQSFSPPQDNKQNADEKAEDASRFDLNSMMWGTCPSHQVVQNNTFLRSENHGEGLLTIELGHGKLKPHRTGFKPYKRCSVEAKQSKVGRLAFRALFSRKVLPQSFSPPQDNKQNADEKAEDASRFDLNSMMWGTCPSHQVVQNNTFLRSENHGEGLLTIELGHGKLKPHRTGFKPYKRCSVEAKQSKVVSAASSQGEEQCPKRIRLEGEAST</sequence>
<evidence type="ECO:0000256" key="1">
    <source>
        <dbReference type="SAM" id="MobiDB-lite"/>
    </source>
</evidence>
<accession>A0A4S4DQB0</accession>
<feature type="region of interest" description="Disordered" evidence="1">
    <location>
        <begin position="327"/>
        <end position="348"/>
    </location>
</feature>
<feature type="compositionally biased region" description="Basic and acidic residues" evidence="1">
    <location>
        <begin position="585"/>
        <end position="596"/>
    </location>
</feature>
<reference evidence="2 3" key="1">
    <citation type="journal article" date="2018" name="Proc. Natl. Acad. Sci. U.S.A.">
        <title>Draft genome sequence of Camellia sinensis var. sinensis provides insights into the evolution of the tea genome and tea quality.</title>
        <authorList>
            <person name="Wei C."/>
            <person name="Yang H."/>
            <person name="Wang S."/>
            <person name="Zhao J."/>
            <person name="Liu C."/>
            <person name="Gao L."/>
            <person name="Xia E."/>
            <person name="Lu Y."/>
            <person name="Tai Y."/>
            <person name="She G."/>
            <person name="Sun J."/>
            <person name="Cao H."/>
            <person name="Tong W."/>
            <person name="Gao Q."/>
            <person name="Li Y."/>
            <person name="Deng W."/>
            <person name="Jiang X."/>
            <person name="Wang W."/>
            <person name="Chen Q."/>
            <person name="Zhang S."/>
            <person name="Li H."/>
            <person name="Wu J."/>
            <person name="Wang P."/>
            <person name="Li P."/>
            <person name="Shi C."/>
            <person name="Zheng F."/>
            <person name="Jian J."/>
            <person name="Huang B."/>
            <person name="Shan D."/>
            <person name="Shi M."/>
            <person name="Fang C."/>
            <person name="Yue Y."/>
            <person name="Li F."/>
            <person name="Li D."/>
            <person name="Wei S."/>
            <person name="Han B."/>
            <person name="Jiang C."/>
            <person name="Yin Y."/>
            <person name="Xia T."/>
            <person name="Zhang Z."/>
            <person name="Bennetzen J.L."/>
            <person name="Zhao S."/>
            <person name="Wan X."/>
        </authorList>
    </citation>
    <scope>NUCLEOTIDE SEQUENCE [LARGE SCALE GENOMIC DNA]</scope>
    <source>
        <strain evidence="3">cv. Shuchazao</strain>
        <tissue evidence="2">Leaf</tissue>
    </source>
</reference>
<evidence type="ECO:0008006" key="4">
    <source>
        <dbReference type="Google" id="ProtNLM"/>
    </source>
</evidence>
<feature type="region of interest" description="Disordered" evidence="1">
    <location>
        <begin position="79"/>
        <end position="153"/>
    </location>
</feature>
<feature type="region of interest" description="Disordered" evidence="1">
    <location>
        <begin position="644"/>
        <end position="663"/>
    </location>
</feature>
<evidence type="ECO:0000313" key="3">
    <source>
        <dbReference type="Proteomes" id="UP000306102"/>
    </source>
</evidence>
<organism evidence="2 3">
    <name type="scientific">Camellia sinensis var. sinensis</name>
    <name type="common">China tea</name>
    <dbReference type="NCBI Taxonomy" id="542762"/>
    <lineage>
        <taxon>Eukaryota</taxon>
        <taxon>Viridiplantae</taxon>
        <taxon>Streptophyta</taxon>
        <taxon>Embryophyta</taxon>
        <taxon>Tracheophyta</taxon>
        <taxon>Spermatophyta</taxon>
        <taxon>Magnoliopsida</taxon>
        <taxon>eudicotyledons</taxon>
        <taxon>Gunneridae</taxon>
        <taxon>Pentapetalae</taxon>
        <taxon>asterids</taxon>
        <taxon>Ericales</taxon>
        <taxon>Theaceae</taxon>
        <taxon>Camellia</taxon>
    </lineage>
</organism>
<feature type="compositionally biased region" description="Basic and acidic residues" evidence="1">
    <location>
        <begin position="540"/>
        <end position="559"/>
    </location>
</feature>
<gene>
    <name evidence="2" type="ORF">TEA_010145</name>
</gene>
<feature type="region of interest" description="Disordered" evidence="1">
    <location>
        <begin position="493"/>
        <end position="615"/>
    </location>
</feature>
<dbReference type="EMBL" id="SDRB02010693">
    <property type="protein sequence ID" value="THG04904.1"/>
    <property type="molecule type" value="Genomic_DNA"/>
</dbReference>
<feature type="compositionally biased region" description="Polar residues" evidence="1">
    <location>
        <begin position="570"/>
        <end position="580"/>
    </location>
</feature>
<feature type="compositionally biased region" description="Low complexity" evidence="1">
    <location>
        <begin position="514"/>
        <end position="523"/>
    </location>
</feature>
<proteinExistence type="predicted"/>
<feature type="compositionally biased region" description="Basic and acidic residues" evidence="1">
    <location>
        <begin position="842"/>
        <end position="855"/>
    </location>
</feature>
<dbReference type="AlphaFoldDB" id="A0A4S4DQB0"/>
<protein>
    <recommendedName>
        <fullName evidence="4">Protein LHY</fullName>
    </recommendedName>
</protein>
<comment type="caution">
    <text evidence="2">The sequence shown here is derived from an EMBL/GenBank/DDBJ whole genome shotgun (WGS) entry which is preliminary data.</text>
</comment>
<feature type="compositionally biased region" description="Polar residues" evidence="1">
    <location>
        <begin position="645"/>
        <end position="654"/>
    </location>
</feature>
<feature type="region of interest" description="Disordered" evidence="1">
    <location>
        <begin position="833"/>
        <end position="855"/>
    </location>
</feature>
<evidence type="ECO:0000313" key="2">
    <source>
        <dbReference type="EMBL" id="THG04904.1"/>
    </source>
</evidence>
<dbReference type="Proteomes" id="UP000306102">
    <property type="component" value="Unassembled WGS sequence"/>
</dbReference>
<keyword evidence="3" id="KW-1185">Reference proteome</keyword>